<evidence type="ECO:0000313" key="2">
    <source>
        <dbReference type="EMBL" id="TXL70545.1"/>
    </source>
</evidence>
<evidence type="ECO:0000313" key="3">
    <source>
        <dbReference type="Proteomes" id="UP000321638"/>
    </source>
</evidence>
<name>A0A5C8P9R8_9HYPH</name>
<keyword evidence="3" id="KW-1185">Reference proteome</keyword>
<reference evidence="2 3" key="1">
    <citation type="submission" date="2019-06" db="EMBL/GenBank/DDBJ databases">
        <title>New taxonomy in bacterial strain CC-CFT640, isolated from vineyard.</title>
        <authorList>
            <person name="Lin S.-Y."/>
            <person name="Tsai C.-F."/>
            <person name="Young C.-C."/>
        </authorList>
    </citation>
    <scope>NUCLEOTIDE SEQUENCE [LARGE SCALE GENOMIC DNA]</scope>
    <source>
        <strain evidence="2 3">CC-CFT640</strain>
    </source>
</reference>
<gene>
    <name evidence="2" type="ORF">FHP25_33975</name>
</gene>
<dbReference type="OrthoDB" id="7549952at2"/>
<protein>
    <submittedName>
        <fullName evidence="2">Uncharacterized protein</fullName>
    </submittedName>
</protein>
<dbReference type="EMBL" id="VDUZ01000057">
    <property type="protein sequence ID" value="TXL70545.1"/>
    <property type="molecule type" value="Genomic_DNA"/>
</dbReference>
<feature type="region of interest" description="Disordered" evidence="1">
    <location>
        <begin position="1"/>
        <end position="25"/>
    </location>
</feature>
<dbReference type="Proteomes" id="UP000321638">
    <property type="component" value="Unassembled WGS sequence"/>
</dbReference>
<organism evidence="2 3">
    <name type="scientific">Vineibacter terrae</name>
    <dbReference type="NCBI Taxonomy" id="2586908"/>
    <lineage>
        <taxon>Bacteria</taxon>
        <taxon>Pseudomonadati</taxon>
        <taxon>Pseudomonadota</taxon>
        <taxon>Alphaproteobacteria</taxon>
        <taxon>Hyphomicrobiales</taxon>
        <taxon>Vineibacter</taxon>
    </lineage>
</organism>
<evidence type="ECO:0000256" key="1">
    <source>
        <dbReference type="SAM" id="MobiDB-lite"/>
    </source>
</evidence>
<accession>A0A5C8P9R8</accession>
<sequence>MGSLFGSSKSKSESHPDVYGPQKPYINETFSEAQRLYNDQKGSPSYQGSTYASLNPMQQSTLDNMFRAGGSFTSAGMAGLTPGLANLNASGSFGANANALYGMAGNDPTEAIVNNAGRYASNPYMDSMVDASSRDVVRNLNENDLPQLNDSASASGNAYSSRTGVAEGIMRRGAADRVADIGASMRGQAFQSGLGMAQDQYNRSFDNLMGANAAIGNAGSLGSSLVGSAAANAGAGFDMQSTAGNAYQQDSQGQLDEQAQKWSESDQRPWELLDRYFNFSGWGGGPGTASSSKTSQSLGIIPGILGTASAIGSLGSAAGLWGRGR</sequence>
<dbReference type="RefSeq" id="WP_147851458.1">
    <property type="nucleotide sequence ID" value="NZ_VDUZ01000057.1"/>
</dbReference>
<proteinExistence type="predicted"/>
<dbReference type="AlphaFoldDB" id="A0A5C8P9R8"/>
<comment type="caution">
    <text evidence="2">The sequence shown here is derived from an EMBL/GenBank/DDBJ whole genome shotgun (WGS) entry which is preliminary data.</text>
</comment>